<dbReference type="Gene3D" id="3.30.450.30">
    <property type="entry name" value="Dynein light chain 2a, cytoplasmic"/>
    <property type="match status" value="1"/>
</dbReference>
<dbReference type="EMBL" id="KI669498">
    <property type="protein sequence ID" value="OCF35678.1"/>
    <property type="molecule type" value="Genomic_DNA"/>
</dbReference>
<evidence type="ECO:0000256" key="1">
    <source>
        <dbReference type="ARBA" id="ARBA00007191"/>
    </source>
</evidence>
<name>A0A1B9GXC9_9TREE</name>
<evidence type="ECO:0000313" key="4">
    <source>
        <dbReference type="EMBL" id="OCF35678.1"/>
    </source>
</evidence>
<evidence type="ECO:0000259" key="3">
    <source>
        <dbReference type="SMART" id="SM00960"/>
    </source>
</evidence>
<dbReference type="AlphaFoldDB" id="A0A1B9GXC9"/>
<keyword evidence="5" id="KW-1185">Reference proteome</keyword>
<dbReference type="STRING" id="1296120.A0A1B9GXC9"/>
<proteinExistence type="inferred from homology"/>
<dbReference type="Proteomes" id="UP000092666">
    <property type="component" value="Unassembled WGS sequence"/>
</dbReference>
<dbReference type="SUPFAM" id="SSF103196">
    <property type="entry name" value="Roadblock/LC7 domain"/>
    <property type="match status" value="1"/>
</dbReference>
<protein>
    <submittedName>
        <fullName evidence="4">Dynein light chain roadblock-type</fullName>
    </submittedName>
</protein>
<dbReference type="OrthoDB" id="9985637at2759"/>
<dbReference type="PANTHER" id="PTHR10779">
    <property type="entry name" value="DYNEIN LIGHT CHAIN ROADBLOCK"/>
    <property type="match status" value="1"/>
</dbReference>
<dbReference type="SMART" id="SM00960">
    <property type="entry name" value="Robl_LC7"/>
    <property type="match status" value="1"/>
</dbReference>
<feature type="region of interest" description="Disordered" evidence="2">
    <location>
        <begin position="1"/>
        <end position="42"/>
    </location>
</feature>
<gene>
    <name evidence="4" type="ORF">I316_02733</name>
</gene>
<evidence type="ECO:0000313" key="5">
    <source>
        <dbReference type="Proteomes" id="UP000092666"/>
    </source>
</evidence>
<feature type="domain" description="Roadblock/LAMTOR2" evidence="3">
    <location>
        <begin position="40"/>
        <end position="165"/>
    </location>
</feature>
<sequence>MSTADHPEPSPRSLTHSQSQQTLDLDGASGGPLAPPPPEIESTLSRLSAYRNVRGVMVLSRASSIASSTSSSSTSASTAAHVNGVGATTATEPSAAGGIIQTTGSVFEGEGGKKYARAVEGIASNVSKAIGECEEGDELKFMRIRTKRHELIITPDDKYLLVVLQDPGR</sequence>
<reference evidence="4 5" key="1">
    <citation type="submission" date="2013-07" db="EMBL/GenBank/DDBJ databases">
        <title>The Genome Sequence of Cryptococcus heveanensis BCC8398.</title>
        <authorList>
            <consortium name="The Broad Institute Genome Sequencing Platform"/>
            <person name="Cuomo C."/>
            <person name="Litvintseva A."/>
            <person name="Chen Y."/>
            <person name="Heitman J."/>
            <person name="Sun S."/>
            <person name="Springer D."/>
            <person name="Dromer F."/>
            <person name="Young S.K."/>
            <person name="Zeng Q."/>
            <person name="Gargeya S."/>
            <person name="Fitzgerald M."/>
            <person name="Abouelleil A."/>
            <person name="Alvarado L."/>
            <person name="Berlin A.M."/>
            <person name="Chapman S.B."/>
            <person name="Dewar J."/>
            <person name="Goldberg J."/>
            <person name="Griggs A."/>
            <person name="Gujja S."/>
            <person name="Hansen M."/>
            <person name="Howarth C."/>
            <person name="Imamovic A."/>
            <person name="Larimer J."/>
            <person name="McCowan C."/>
            <person name="Murphy C."/>
            <person name="Pearson M."/>
            <person name="Priest M."/>
            <person name="Roberts A."/>
            <person name="Saif S."/>
            <person name="Shea T."/>
            <person name="Sykes S."/>
            <person name="Wortman J."/>
            <person name="Nusbaum C."/>
            <person name="Birren B."/>
        </authorList>
    </citation>
    <scope>NUCLEOTIDE SEQUENCE [LARGE SCALE GENOMIC DNA]</scope>
    <source>
        <strain evidence="4 5">BCC8398</strain>
    </source>
</reference>
<evidence type="ECO:0000256" key="2">
    <source>
        <dbReference type="SAM" id="MobiDB-lite"/>
    </source>
</evidence>
<organism evidence="4 5">
    <name type="scientific">Kwoniella heveanensis BCC8398</name>
    <dbReference type="NCBI Taxonomy" id="1296120"/>
    <lineage>
        <taxon>Eukaryota</taxon>
        <taxon>Fungi</taxon>
        <taxon>Dikarya</taxon>
        <taxon>Basidiomycota</taxon>
        <taxon>Agaricomycotina</taxon>
        <taxon>Tremellomycetes</taxon>
        <taxon>Tremellales</taxon>
        <taxon>Cryptococcaceae</taxon>
        <taxon>Kwoniella</taxon>
    </lineage>
</organism>
<feature type="compositionally biased region" description="Polar residues" evidence="2">
    <location>
        <begin position="12"/>
        <end position="23"/>
    </location>
</feature>
<dbReference type="Pfam" id="PF03259">
    <property type="entry name" value="Robl_LC7"/>
    <property type="match status" value="1"/>
</dbReference>
<accession>A0A1B9GXC9</accession>
<reference evidence="5" key="2">
    <citation type="submission" date="2013-12" db="EMBL/GenBank/DDBJ databases">
        <title>Evolution of pathogenesis and genome organization in the Tremellales.</title>
        <authorList>
            <person name="Cuomo C."/>
            <person name="Litvintseva A."/>
            <person name="Heitman J."/>
            <person name="Chen Y."/>
            <person name="Sun S."/>
            <person name="Springer D."/>
            <person name="Dromer F."/>
            <person name="Young S."/>
            <person name="Zeng Q."/>
            <person name="Chapman S."/>
            <person name="Gujja S."/>
            <person name="Saif S."/>
            <person name="Birren B."/>
        </authorList>
    </citation>
    <scope>NUCLEOTIDE SEQUENCE [LARGE SCALE GENOMIC DNA]</scope>
    <source>
        <strain evidence="5">BCC8398</strain>
    </source>
</reference>
<comment type="similarity">
    <text evidence="1">Belongs to the GAMAD family.</text>
</comment>
<dbReference type="InterPro" id="IPR004942">
    <property type="entry name" value="Roadblock/LAMTOR2_dom"/>
</dbReference>